<reference evidence="1 2" key="1">
    <citation type="submission" date="2016-11" db="EMBL/GenBank/DDBJ databases">
        <title>Draft Genome Sequences of Nine Cyanobacterial Strains from Diverse Habitats.</title>
        <authorList>
            <person name="Zhu T."/>
            <person name="Hou S."/>
            <person name="Lu X."/>
            <person name="Hess W.R."/>
        </authorList>
    </citation>
    <scope>NUCLEOTIDE SEQUENCE [LARGE SCALE GENOMIC DNA]</scope>
    <source>
        <strain evidence="1 2">NIES-30</strain>
    </source>
</reference>
<evidence type="ECO:0000313" key="1">
    <source>
        <dbReference type="EMBL" id="OKH44675.1"/>
    </source>
</evidence>
<comment type="caution">
    <text evidence="1">The sequence shown here is derived from an EMBL/GenBank/DDBJ whole genome shotgun (WGS) entry which is preliminary data.</text>
</comment>
<dbReference type="STRING" id="549789.NIES30_21930"/>
<accession>A0A1U7IZT1</accession>
<name>A0A1U7IZT1_9CYAN</name>
<evidence type="ECO:0000313" key="2">
    <source>
        <dbReference type="Proteomes" id="UP000185557"/>
    </source>
</evidence>
<proteinExistence type="predicted"/>
<gene>
    <name evidence="1" type="ORF">NIES30_21930</name>
</gene>
<sequence length="61" mass="6879">MADVQVLQINLHTDAETRVLLAIEVWVEQVGDFGFAGVEPDHDCFFEAIDRARSTTFVEPE</sequence>
<dbReference type="EMBL" id="MRCG01000021">
    <property type="protein sequence ID" value="OKH44675.1"/>
    <property type="molecule type" value="Genomic_DNA"/>
</dbReference>
<protein>
    <submittedName>
        <fullName evidence="1">Uncharacterized protein</fullName>
    </submittedName>
</protein>
<organism evidence="1 2">
    <name type="scientific">Phormidium tenue NIES-30</name>
    <dbReference type="NCBI Taxonomy" id="549789"/>
    <lineage>
        <taxon>Bacteria</taxon>
        <taxon>Bacillati</taxon>
        <taxon>Cyanobacteriota</taxon>
        <taxon>Cyanophyceae</taxon>
        <taxon>Oscillatoriophycideae</taxon>
        <taxon>Oscillatoriales</taxon>
        <taxon>Oscillatoriaceae</taxon>
        <taxon>Phormidium</taxon>
    </lineage>
</organism>
<keyword evidence="2" id="KW-1185">Reference proteome</keyword>
<dbReference type="AlphaFoldDB" id="A0A1U7IZT1"/>
<dbReference type="Proteomes" id="UP000185557">
    <property type="component" value="Unassembled WGS sequence"/>
</dbReference>